<feature type="non-terminal residue" evidence="1">
    <location>
        <position position="1"/>
    </location>
</feature>
<dbReference type="EMBL" id="JANBUN010000572">
    <property type="protein sequence ID" value="KAJ2802742.1"/>
    <property type="molecule type" value="Genomic_DNA"/>
</dbReference>
<accession>A0ACC1L7R8</accession>
<organism evidence="1 2">
    <name type="scientific">Coemansia helicoidea</name>
    <dbReference type="NCBI Taxonomy" id="1286919"/>
    <lineage>
        <taxon>Eukaryota</taxon>
        <taxon>Fungi</taxon>
        <taxon>Fungi incertae sedis</taxon>
        <taxon>Zoopagomycota</taxon>
        <taxon>Kickxellomycotina</taxon>
        <taxon>Kickxellomycetes</taxon>
        <taxon>Kickxellales</taxon>
        <taxon>Kickxellaceae</taxon>
        <taxon>Coemansia</taxon>
    </lineage>
</organism>
<proteinExistence type="predicted"/>
<keyword evidence="2" id="KW-1185">Reference proteome</keyword>
<gene>
    <name evidence="1" type="ORF">H4R21_002302</name>
</gene>
<evidence type="ECO:0000313" key="2">
    <source>
        <dbReference type="Proteomes" id="UP001140087"/>
    </source>
</evidence>
<reference evidence="1" key="1">
    <citation type="submission" date="2022-07" db="EMBL/GenBank/DDBJ databases">
        <title>Phylogenomic reconstructions and comparative analyses of Kickxellomycotina fungi.</title>
        <authorList>
            <person name="Reynolds N.K."/>
            <person name="Stajich J.E."/>
            <person name="Barry K."/>
            <person name="Grigoriev I.V."/>
            <person name="Crous P."/>
            <person name="Smith M.E."/>
        </authorList>
    </citation>
    <scope>NUCLEOTIDE SEQUENCE</scope>
    <source>
        <strain evidence="1">BCRC 34780</strain>
    </source>
</reference>
<name>A0ACC1L7R8_9FUNG</name>
<sequence>QQSALSLRTQRSREGAEMMQGAQPPQLSRSNSAAAKTAEAVIRLQAIPVSPPMAQAAQQLATPPVSANVPMAAADKTPLTSPQRQTAARFTPVPTLRDMLLNHHSPPKPAAPALPKAAAGKAPPAFRTQPSSQSSRQSSPEPVRTKPARSMSTTSSEGEQELSKSEEDVRERLQRVWIALGRPMGSITEQPEDTPASPTAADVVDLRREIDAVADMLLPSSDESHDDDGVEGLLSGVEIDQQPIDVQLDRIGIDSRPASAETSSDQDGPEPERKRSDERTAGDPSQRPAAAPSRLLAPTASSLAKSHRPPVPRAPTPSGIPRKPTLRTQASNSSISSAGSQTSTKIGGPPAHAANGRRVAEARRKFEAARPKTPSGAASVVAGSGGLAQHATPVAAMRPGYSSIVQTPAAAAAQQRRAAAPPRQGPRTTQKSSTAAMREAARRAEAAARAHHPPRPRPAANEPLFKSVAAKPGRPVVAKQPSREQLRPRQQAGGASAIPVPVSSKGKEPAHAEPSGSAEAGRWGVGSMLSPSSWNSRDSPPGAGPASALAETPTGPAARLQVASPYDVHSPQAPYQPRPEHGGGRADQLVMPSYQDVAVPLRRSSGHDSRASLSDNRESFSSATDSLAFPSVRQRLAGGMDAQRVSGASSFRSSFFSDDEAGTVRTAGGSRAQAKRTLSMVRTQSTPDLPRQLQREMATPQRPAAGGRASSVRSNEYTSIIPAGSDSPPEIESEYSDEYSDEEFSPAPKRKKNDFKIPRWATTPELAKGLQSQARVNPDRIFGKVRPLRVNEIFHRSDAEDARRRPRNSSMIWSGADALNADDELAYIRRMGFDP</sequence>
<comment type="caution">
    <text evidence="1">The sequence shown here is derived from an EMBL/GenBank/DDBJ whole genome shotgun (WGS) entry which is preliminary data.</text>
</comment>
<evidence type="ECO:0000313" key="1">
    <source>
        <dbReference type="EMBL" id="KAJ2802742.1"/>
    </source>
</evidence>
<protein>
    <submittedName>
        <fullName evidence="1">Uncharacterized protein</fullName>
    </submittedName>
</protein>
<dbReference type="Proteomes" id="UP001140087">
    <property type="component" value="Unassembled WGS sequence"/>
</dbReference>